<dbReference type="InterPro" id="IPR015946">
    <property type="entry name" value="KH_dom-like_a/b"/>
</dbReference>
<dbReference type="InterPro" id="IPR016484">
    <property type="entry name" value="GTPase_Der"/>
</dbReference>
<evidence type="ECO:0000256" key="6">
    <source>
        <dbReference type="ARBA" id="ARBA00023134"/>
    </source>
</evidence>
<dbReference type="AlphaFoldDB" id="A0A6J7MDR4"/>
<evidence type="ECO:0000259" key="8">
    <source>
        <dbReference type="PROSITE" id="PS51712"/>
    </source>
</evidence>
<dbReference type="InterPro" id="IPR027417">
    <property type="entry name" value="P-loop_NTPase"/>
</dbReference>
<dbReference type="GO" id="GO:0005525">
    <property type="term" value="F:GTP binding"/>
    <property type="evidence" value="ECO:0007669"/>
    <property type="project" value="UniProtKB-KW"/>
</dbReference>
<dbReference type="EMBL" id="CAFBOF010000020">
    <property type="protein sequence ID" value="CAB4978926.1"/>
    <property type="molecule type" value="Genomic_DNA"/>
</dbReference>
<evidence type="ECO:0000313" key="12">
    <source>
        <dbReference type="EMBL" id="CAB5030703.1"/>
    </source>
</evidence>
<name>A0A6J7MDR4_9ZZZZ</name>
<dbReference type="CDD" id="cd01894">
    <property type="entry name" value="EngA1"/>
    <property type="match status" value="1"/>
</dbReference>
<dbReference type="PRINTS" id="PR00326">
    <property type="entry name" value="GTP1OBG"/>
</dbReference>
<dbReference type="FunFam" id="3.40.50.300:FF:000057">
    <property type="entry name" value="GTPase Der"/>
    <property type="match status" value="1"/>
</dbReference>
<sequence>MNKPAVAIVGRPNVGKSTLFNRIIGRRTAIVQEDPGVTRDRKTLPADWSGREFLVVDTGGWIAPNAASGESRELVRQVTAQTERAITEADVLVCVVDVTVGVTDEDEAVARILRRSGKPVLLAANKVDGRNREIDAWGFVSLGLGDPFPVSANHGRGTGELLDAVVAAMPVLVDVDESADDIFSVAIAGRPNVGKSTLFNRIIGDERAVVDDAPGTTRDSLDTIIATEDGPLKFIDTAGMRRQVRVEEPTEYYSTLRALEAVDKADAALLVIDASEGVTHQDQRLAERLDLSGTAVVVVLNKWDLVTDPEQRAQVLVDVADRLSFLGYAPVLKVSARTGKNFSSLLPALRDAKDAYHRRIPTAELNRLLQDAQAHHPPPAVRRHHPRILYATQGAIDPPTFTVFASHDLPDTYVRYLERRIREGFKLGPTPMKLRVRRRNS</sequence>
<accession>A0A6J7MDR4</accession>
<dbReference type="NCBIfam" id="TIGR03594">
    <property type="entry name" value="GTPase_EngA"/>
    <property type="match status" value="1"/>
</dbReference>
<evidence type="ECO:0000256" key="3">
    <source>
        <dbReference type="ARBA" id="ARBA00022517"/>
    </source>
</evidence>
<dbReference type="CDD" id="cd01895">
    <property type="entry name" value="EngA2"/>
    <property type="match status" value="1"/>
</dbReference>
<dbReference type="Gene3D" id="3.30.300.20">
    <property type="match status" value="1"/>
</dbReference>
<dbReference type="Pfam" id="PF14714">
    <property type="entry name" value="KH_dom-like"/>
    <property type="match status" value="1"/>
</dbReference>
<dbReference type="InterPro" id="IPR005225">
    <property type="entry name" value="Small_GTP-bd"/>
</dbReference>
<reference evidence="11" key="1">
    <citation type="submission" date="2020-05" db="EMBL/GenBank/DDBJ databases">
        <authorList>
            <person name="Chiriac C."/>
            <person name="Salcher M."/>
            <person name="Ghai R."/>
            <person name="Kavagutti S V."/>
        </authorList>
    </citation>
    <scope>NUCLEOTIDE SEQUENCE</scope>
</reference>
<dbReference type="InterPro" id="IPR031166">
    <property type="entry name" value="G_ENGA"/>
</dbReference>
<feature type="domain" description="EngA-type G" evidence="8">
    <location>
        <begin position="183"/>
        <end position="357"/>
    </location>
</feature>
<dbReference type="PANTHER" id="PTHR43834">
    <property type="entry name" value="GTPASE DER"/>
    <property type="match status" value="1"/>
</dbReference>
<evidence type="ECO:0000256" key="4">
    <source>
        <dbReference type="ARBA" id="ARBA00022737"/>
    </source>
</evidence>
<evidence type="ECO:0000256" key="2">
    <source>
        <dbReference type="ARBA" id="ARBA00020953"/>
    </source>
</evidence>
<dbReference type="EMBL" id="CAEZYK010000083">
    <property type="protein sequence ID" value="CAB4730518.1"/>
    <property type="molecule type" value="Genomic_DNA"/>
</dbReference>
<protein>
    <recommendedName>
        <fullName evidence="2">GTPase Der</fullName>
    </recommendedName>
    <alternativeName>
        <fullName evidence="7">GTP-binding protein EngA</fullName>
    </alternativeName>
</protein>
<dbReference type="GO" id="GO:0042254">
    <property type="term" value="P:ribosome biogenesis"/>
    <property type="evidence" value="ECO:0007669"/>
    <property type="project" value="UniProtKB-KW"/>
</dbReference>
<dbReference type="InterPro" id="IPR006073">
    <property type="entry name" value="GTP-bd"/>
</dbReference>
<dbReference type="GO" id="GO:0043022">
    <property type="term" value="F:ribosome binding"/>
    <property type="evidence" value="ECO:0007669"/>
    <property type="project" value="TreeGrafter"/>
</dbReference>
<dbReference type="PROSITE" id="PS51712">
    <property type="entry name" value="G_ENGA"/>
    <property type="match status" value="2"/>
</dbReference>
<evidence type="ECO:0000313" key="10">
    <source>
        <dbReference type="EMBL" id="CAB4920027.1"/>
    </source>
</evidence>
<gene>
    <name evidence="9" type="ORF">UFOPK2683_01252</name>
    <name evidence="10" type="ORF">UFOPK3605_01607</name>
    <name evidence="11" type="ORF">UFOPK3897_00986</name>
    <name evidence="12" type="ORF">UFOPK4121_01337</name>
</gene>
<dbReference type="EMBL" id="CAFBMM010000139">
    <property type="protein sequence ID" value="CAB4920027.1"/>
    <property type="molecule type" value="Genomic_DNA"/>
</dbReference>
<evidence type="ECO:0000313" key="11">
    <source>
        <dbReference type="EMBL" id="CAB4978926.1"/>
    </source>
</evidence>
<evidence type="ECO:0000256" key="1">
    <source>
        <dbReference type="ARBA" id="ARBA00008279"/>
    </source>
</evidence>
<evidence type="ECO:0000313" key="9">
    <source>
        <dbReference type="EMBL" id="CAB4730518.1"/>
    </source>
</evidence>
<evidence type="ECO:0000256" key="5">
    <source>
        <dbReference type="ARBA" id="ARBA00022741"/>
    </source>
</evidence>
<dbReference type="SUPFAM" id="SSF52540">
    <property type="entry name" value="P-loop containing nucleoside triphosphate hydrolases"/>
    <property type="match status" value="2"/>
</dbReference>
<keyword evidence="4" id="KW-0677">Repeat</keyword>
<dbReference type="NCBIfam" id="TIGR00231">
    <property type="entry name" value="small_GTP"/>
    <property type="match status" value="2"/>
</dbReference>
<evidence type="ECO:0000256" key="7">
    <source>
        <dbReference type="ARBA" id="ARBA00032345"/>
    </source>
</evidence>
<comment type="similarity">
    <text evidence="1">Belongs to the TRAFAC class TrmE-Era-EngA-EngB-Septin-like GTPase superfamily. EngA (Der) GTPase family.</text>
</comment>
<dbReference type="PIRSF" id="PIRSF006485">
    <property type="entry name" value="GTP-binding_EngA"/>
    <property type="match status" value="1"/>
</dbReference>
<dbReference type="FunFam" id="3.30.300.20:FF:000004">
    <property type="entry name" value="GTPase Der"/>
    <property type="match status" value="1"/>
</dbReference>
<dbReference type="InterPro" id="IPR032859">
    <property type="entry name" value="KH_dom-like"/>
</dbReference>
<feature type="domain" description="EngA-type G" evidence="8">
    <location>
        <begin position="4"/>
        <end position="173"/>
    </location>
</feature>
<dbReference type="PANTHER" id="PTHR43834:SF6">
    <property type="entry name" value="GTPASE DER"/>
    <property type="match status" value="1"/>
</dbReference>
<dbReference type="HAMAP" id="MF_00195">
    <property type="entry name" value="GTPase_Der"/>
    <property type="match status" value="1"/>
</dbReference>
<keyword evidence="6" id="KW-0342">GTP-binding</keyword>
<proteinExistence type="inferred from homology"/>
<organism evidence="11">
    <name type="scientific">freshwater metagenome</name>
    <dbReference type="NCBI Taxonomy" id="449393"/>
    <lineage>
        <taxon>unclassified sequences</taxon>
        <taxon>metagenomes</taxon>
        <taxon>ecological metagenomes</taxon>
    </lineage>
</organism>
<dbReference type="FunFam" id="3.40.50.300:FF:000040">
    <property type="entry name" value="GTPase Der"/>
    <property type="match status" value="1"/>
</dbReference>
<keyword evidence="5" id="KW-0547">Nucleotide-binding</keyword>
<keyword evidence="3" id="KW-0690">Ribosome biogenesis</keyword>
<dbReference type="Pfam" id="PF01926">
    <property type="entry name" value="MMR_HSR1"/>
    <property type="match status" value="2"/>
</dbReference>
<dbReference type="EMBL" id="CAFBPQ010000053">
    <property type="protein sequence ID" value="CAB5030703.1"/>
    <property type="molecule type" value="Genomic_DNA"/>
</dbReference>
<dbReference type="Gene3D" id="3.40.50.300">
    <property type="entry name" value="P-loop containing nucleotide triphosphate hydrolases"/>
    <property type="match status" value="2"/>
</dbReference>